<evidence type="ECO:0000313" key="4">
    <source>
        <dbReference type="Proteomes" id="UP000663881"/>
    </source>
</evidence>
<comment type="caution">
    <text evidence="3">The sequence shown here is derived from an EMBL/GenBank/DDBJ whole genome shotgun (WGS) entry which is preliminary data.</text>
</comment>
<dbReference type="EMBL" id="CAJOAY010004289">
    <property type="protein sequence ID" value="CAF4063417.1"/>
    <property type="molecule type" value="Genomic_DNA"/>
</dbReference>
<name>A0A819SKD1_9BILA</name>
<feature type="compositionally biased region" description="Polar residues" evidence="1">
    <location>
        <begin position="1"/>
        <end position="13"/>
    </location>
</feature>
<dbReference type="AlphaFoldDB" id="A0A819SKD1"/>
<dbReference type="Proteomes" id="UP000663881">
    <property type="component" value="Unassembled WGS sequence"/>
</dbReference>
<feature type="region of interest" description="Disordered" evidence="1">
    <location>
        <begin position="128"/>
        <end position="166"/>
    </location>
</feature>
<evidence type="ECO:0000313" key="2">
    <source>
        <dbReference type="EMBL" id="CAF1511602.1"/>
    </source>
</evidence>
<feature type="region of interest" description="Disordered" evidence="1">
    <location>
        <begin position="1"/>
        <end position="24"/>
    </location>
</feature>
<accession>A0A819SKD1</accession>
<organism evidence="3 4">
    <name type="scientific">Adineta steineri</name>
    <dbReference type="NCBI Taxonomy" id="433720"/>
    <lineage>
        <taxon>Eukaryota</taxon>
        <taxon>Metazoa</taxon>
        <taxon>Spiralia</taxon>
        <taxon>Gnathifera</taxon>
        <taxon>Rotifera</taxon>
        <taxon>Eurotatoria</taxon>
        <taxon>Bdelloidea</taxon>
        <taxon>Adinetida</taxon>
        <taxon>Adinetidae</taxon>
        <taxon>Adineta</taxon>
    </lineage>
</organism>
<feature type="compositionally biased region" description="Low complexity" evidence="1">
    <location>
        <begin position="14"/>
        <end position="24"/>
    </location>
</feature>
<evidence type="ECO:0000256" key="1">
    <source>
        <dbReference type="SAM" id="MobiDB-lite"/>
    </source>
</evidence>
<dbReference type="OrthoDB" id="10477486at2759"/>
<gene>
    <name evidence="3" type="ORF">OKA104_LOCUS33524</name>
    <name evidence="2" type="ORF">VCS650_LOCUS42797</name>
</gene>
<proteinExistence type="predicted"/>
<feature type="compositionally biased region" description="Low complexity" evidence="1">
    <location>
        <begin position="132"/>
        <end position="153"/>
    </location>
</feature>
<sequence>MNVNNTQVPHSPTESSSENNENQSNISQLLFTETIITSQTPLITFNMTNMIASQRPTITNTSEHNNRSSRREAQRRRRQRQRQRRREEREALQQQQIQRQRQQQRQQQQRQQRQQQLLRQQQQQRQQREQQQRQQQQQVQQQRRQLNTQQRPQPGHYPGRTLQRQPERYTRWADYLGQWGFHQNRRRQRQNYYDNELYPSDHMEEPMDEMYNDPLLEAYMWETMDPKERWEQEQINELEKNHVVDPFEQLTIMQDELEQLQQIDHIRKLNEQEQQSQLEQWEQDQSIVIKDPSILTYISQLEDELEQLRQINALQTMDHEMTEAQNQQHNIKAISHIHR</sequence>
<dbReference type="Proteomes" id="UP000663891">
    <property type="component" value="Unassembled WGS sequence"/>
</dbReference>
<reference evidence="3" key="1">
    <citation type="submission" date="2021-02" db="EMBL/GenBank/DDBJ databases">
        <authorList>
            <person name="Nowell W R."/>
        </authorList>
    </citation>
    <scope>NUCLEOTIDE SEQUENCE</scope>
</reference>
<protein>
    <submittedName>
        <fullName evidence="3">Uncharacterized protein</fullName>
    </submittedName>
</protein>
<evidence type="ECO:0000313" key="3">
    <source>
        <dbReference type="EMBL" id="CAF4063417.1"/>
    </source>
</evidence>
<feature type="compositionally biased region" description="Basic residues" evidence="1">
    <location>
        <begin position="73"/>
        <end position="84"/>
    </location>
</feature>
<feature type="region of interest" description="Disordered" evidence="1">
    <location>
        <begin position="55"/>
        <end position="105"/>
    </location>
</feature>
<feature type="compositionally biased region" description="Low complexity" evidence="1">
    <location>
        <begin position="92"/>
        <end position="105"/>
    </location>
</feature>
<dbReference type="EMBL" id="CAJNON010002495">
    <property type="protein sequence ID" value="CAF1511602.1"/>
    <property type="molecule type" value="Genomic_DNA"/>
</dbReference>